<feature type="region of interest" description="Disordered" evidence="1">
    <location>
        <begin position="1"/>
        <end position="93"/>
    </location>
</feature>
<proteinExistence type="predicted"/>
<evidence type="ECO:0000313" key="2">
    <source>
        <dbReference type="EMBL" id="JAD76436.1"/>
    </source>
</evidence>
<protein>
    <submittedName>
        <fullName evidence="2">Uncharacterized protein</fullName>
    </submittedName>
</protein>
<organism evidence="2">
    <name type="scientific">Arundo donax</name>
    <name type="common">Giant reed</name>
    <name type="synonym">Donax arundinaceus</name>
    <dbReference type="NCBI Taxonomy" id="35708"/>
    <lineage>
        <taxon>Eukaryota</taxon>
        <taxon>Viridiplantae</taxon>
        <taxon>Streptophyta</taxon>
        <taxon>Embryophyta</taxon>
        <taxon>Tracheophyta</taxon>
        <taxon>Spermatophyta</taxon>
        <taxon>Magnoliopsida</taxon>
        <taxon>Liliopsida</taxon>
        <taxon>Poales</taxon>
        <taxon>Poaceae</taxon>
        <taxon>PACMAD clade</taxon>
        <taxon>Arundinoideae</taxon>
        <taxon>Arundineae</taxon>
        <taxon>Arundo</taxon>
    </lineage>
</organism>
<dbReference type="EMBL" id="GBRH01221459">
    <property type="protein sequence ID" value="JAD76436.1"/>
    <property type="molecule type" value="Transcribed_RNA"/>
</dbReference>
<reference evidence="2" key="2">
    <citation type="journal article" date="2015" name="Data Brief">
        <title>Shoot transcriptome of the giant reed, Arundo donax.</title>
        <authorList>
            <person name="Barrero R.A."/>
            <person name="Guerrero F.D."/>
            <person name="Moolhuijzen P."/>
            <person name="Goolsby J.A."/>
            <person name="Tidwell J."/>
            <person name="Bellgard S.E."/>
            <person name="Bellgard M.I."/>
        </authorList>
    </citation>
    <scope>NUCLEOTIDE SEQUENCE</scope>
    <source>
        <tissue evidence="2">Shoot tissue taken approximately 20 cm above the soil surface</tissue>
    </source>
</reference>
<feature type="compositionally biased region" description="Low complexity" evidence="1">
    <location>
        <begin position="16"/>
        <end position="58"/>
    </location>
</feature>
<name>A0A0A9CLG8_ARUDO</name>
<dbReference type="AlphaFoldDB" id="A0A0A9CLG8"/>
<reference evidence="2" key="1">
    <citation type="submission" date="2014-09" db="EMBL/GenBank/DDBJ databases">
        <authorList>
            <person name="Magalhaes I.L.F."/>
            <person name="Oliveira U."/>
            <person name="Santos F.R."/>
            <person name="Vidigal T.H.D.A."/>
            <person name="Brescovit A.D."/>
            <person name="Santos A.J."/>
        </authorList>
    </citation>
    <scope>NUCLEOTIDE SEQUENCE</scope>
    <source>
        <tissue evidence="2">Shoot tissue taken approximately 20 cm above the soil surface</tissue>
    </source>
</reference>
<sequence>MPSPTTRATLRPPPEAGAAAARQPCGRRSPRASTTKTRTSPRPAPAAAATPASAEAASPPAPASRRIGRAIRSISTRMMLQLHGGRGKSTSSF</sequence>
<accession>A0A0A9CLG8</accession>
<evidence type="ECO:0000256" key="1">
    <source>
        <dbReference type="SAM" id="MobiDB-lite"/>
    </source>
</evidence>